<dbReference type="AlphaFoldDB" id="A0A0B7BMZ5"/>
<evidence type="ECO:0000313" key="1">
    <source>
        <dbReference type="EMBL" id="CEK93495.1"/>
    </source>
</evidence>
<dbReference type="EMBL" id="HACG01046630">
    <property type="protein sequence ID" value="CEK93495.1"/>
    <property type="molecule type" value="Transcribed_RNA"/>
</dbReference>
<protein>
    <submittedName>
        <fullName evidence="1">Uncharacterized protein</fullName>
    </submittedName>
</protein>
<proteinExistence type="predicted"/>
<gene>
    <name evidence="1" type="primary">ORF195634</name>
</gene>
<accession>A0A0B7BMZ5</accession>
<sequence>MRCQESYKDLFKVFRKPWSSTASGTISSRLDLSCHWILLETGERVRSTFSATLPHFNQTCCASH</sequence>
<name>A0A0B7BMZ5_9EUPU</name>
<organism evidence="1">
    <name type="scientific">Arion vulgaris</name>
    <dbReference type="NCBI Taxonomy" id="1028688"/>
    <lineage>
        <taxon>Eukaryota</taxon>
        <taxon>Metazoa</taxon>
        <taxon>Spiralia</taxon>
        <taxon>Lophotrochozoa</taxon>
        <taxon>Mollusca</taxon>
        <taxon>Gastropoda</taxon>
        <taxon>Heterobranchia</taxon>
        <taxon>Euthyneura</taxon>
        <taxon>Panpulmonata</taxon>
        <taxon>Eupulmonata</taxon>
        <taxon>Stylommatophora</taxon>
        <taxon>Helicina</taxon>
        <taxon>Arionoidea</taxon>
        <taxon>Arionidae</taxon>
        <taxon>Arion</taxon>
    </lineage>
</organism>
<reference evidence="1" key="1">
    <citation type="submission" date="2014-12" db="EMBL/GenBank/DDBJ databases">
        <title>Insight into the proteome of Arion vulgaris.</title>
        <authorList>
            <person name="Aradska J."/>
            <person name="Bulat T."/>
            <person name="Smidak R."/>
            <person name="Sarate P."/>
            <person name="Gangsoo J."/>
            <person name="Sialana F."/>
            <person name="Bilban M."/>
            <person name="Lubec G."/>
        </authorList>
    </citation>
    <scope>NUCLEOTIDE SEQUENCE</scope>
    <source>
        <tissue evidence="1">Skin</tissue>
    </source>
</reference>